<gene>
    <name evidence="2" type="ORF">E2C01_018573</name>
</gene>
<protein>
    <submittedName>
        <fullName evidence="2">Uncharacterized protein</fullName>
    </submittedName>
</protein>
<name>A0A5B7DVL3_PORTR</name>
<dbReference type="Proteomes" id="UP000324222">
    <property type="component" value="Unassembled WGS sequence"/>
</dbReference>
<feature type="compositionally biased region" description="Polar residues" evidence="1">
    <location>
        <begin position="40"/>
        <end position="49"/>
    </location>
</feature>
<proteinExistence type="predicted"/>
<comment type="caution">
    <text evidence="2">The sequence shown here is derived from an EMBL/GenBank/DDBJ whole genome shotgun (WGS) entry which is preliminary data.</text>
</comment>
<organism evidence="2 3">
    <name type="scientific">Portunus trituberculatus</name>
    <name type="common">Swimming crab</name>
    <name type="synonym">Neptunus trituberculatus</name>
    <dbReference type="NCBI Taxonomy" id="210409"/>
    <lineage>
        <taxon>Eukaryota</taxon>
        <taxon>Metazoa</taxon>
        <taxon>Ecdysozoa</taxon>
        <taxon>Arthropoda</taxon>
        <taxon>Crustacea</taxon>
        <taxon>Multicrustacea</taxon>
        <taxon>Malacostraca</taxon>
        <taxon>Eumalacostraca</taxon>
        <taxon>Eucarida</taxon>
        <taxon>Decapoda</taxon>
        <taxon>Pleocyemata</taxon>
        <taxon>Brachyura</taxon>
        <taxon>Eubrachyura</taxon>
        <taxon>Portunoidea</taxon>
        <taxon>Portunidae</taxon>
        <taxon>Portuninae</taxon>
        <taxon>Portunus</taxon>
    </lineage>
</organism>
<keyword evidence="3" id="KW-1185">Reference proteome</keyword>
<dbReference type="AlphaFoldDB" id="A0A5B7DVL3"/>
<sequence length="76" mass="8024">MSCCWRDAEGKAEWKARQAVTDVHRALPGTAEEHGGKQGSPVNSARCPTTGQHRAATAAAAAAAHQYFPFTVISTT</sequence>
<accession>A0A5B7DVL3</accession>
<evidence type="ECO:0000256" key="1">
    <source>
        <dbReference type="SAM" id="MobiDB-lite"/>
    </source>
</evidence>
<evidence type="ECO:0000313" key="2">
    <source>
        <dbReference type="EMBL" id="MPC25458.1"/>
    </source>
</evidence>
<feature type="region of interest" description="Disordered" evidence="1">
    <location>
        <begin position="28"/>
        <end position="49"/>
    </location>
</feature>
<reference evidence="2 3" key="1">
    <citation type="submission" date="2019-05" db="EMBL/GenBank/DDBJ databases">
        <title>Another draft genome of Portunus trituberculatus and its Hox gene families provides insights of decapod evolution.</title>
        <authorList>
            <person name="Jeong J.-H."/>
            <person name="Song I."/>
            <person name="Kim S."/>
            <person name="Choi T."/>
            <person name="Kim D."/>
            <person name="Ryu S."/>
            <person name="Kim W."/>
        </authorList>
    </citation>
    <scope>NUCLEOTIDE SEQUENCE [LARGE SCALE GENOMIC DNA]</scope>
    <source>
        <tissue evidence="2">Muscle</tissue>
    </source>
</reference>
<dbReference type="EMBL" id="VSRR010001466">
    <property type="protein sequence ID" value="MPC25458.1"/>
    <property type="molecule type" value="Genomic_DNA"/>
</dbReference>
<evidence type="ECO:0000313" key="3">
    <source>
        <dbReference type="Proteomes" id="UP000324222"/>
    </source>
</evidence>